<gene>
    <name evidence="2" type="ORF">AGABI1DRAFT_128212</name>
</gene>
<accession>K5W159</accession>
<dbReference type="HOGENOM" id="CLU_035239_0_0_1"/>
<evidence type="ECO:0000313" key="2">
    <source>
        <dbReference type="EMBL" id="EKM80534.1"/>
    </source>
</evidence>
<feature type="region of interest" description="Disordered" evidence="1">
    <location>
        <begin position="256"/>
        <end position="275"/>
    </location>
</feature>
<reference evidence="3" key="1">
    <citation type="journal article" date="2012" name="Proc. Natl. Acad. Sci. U.S.A.">
        <title>Genome sequence of the button mushroom Agaricus bisporus reveals mechanisms governing adaptation to a humic-rich ecological niche.</title>
        <authorList>
            <person name="Morin E."/>
            <person name="Kohler A."/>
            <person name="Baker A.R."/>
            <person name="Foulongne-Oriol M."/>
            <person name="Lombard V."/>
            <person name="Nagy L.G."/>
            <person name="Ohm R.A."/>
            <person name="Patyshakuliyeva A."/>
            <person name="Brun A."/>
            <person name="Aerts A.L."/>
            <person name="Bailey A.M."/>
            <person name="Billette C."/>
            <person name="Coutinho P.M."/>
            <person name="Deakin G."/>
            <person name="Doddapaneni H."/>
            <person name="Floudas D."/>
            <person name="Grimwood J."/>
            <person name="Hilden K."/>
            <person name="Kuees U."/>
            <person name="LaButti K.M."/>
            <person name="Lapidus A."/>
            <person name="Lindquist E.A."/>
            <person name="Lucas S.M."/>
            <person name="Murat C."/>
            <person name="Riley R.W."/>
            <person name="Salamov A.A."/>
            <person name="Schmutz J."/>
            <person name="Subramanian V."/>
            <person name="Woesten H.A.B."/>
            <person name="Xu J."/>
            <person name="Eastwood D.C."/>
            <person name="Foster G.D."/>
            <person name="Sonnenberg A.S."/>
            <person name="Cullen D."/>
            <person name="de Vries R.P."/>
            <person name="Lundell T."/>
            <person name="Hibbett D.S."/>
            <person name="Henrissat B."/>
            <person name="Burton K.S."/>
            <person name="Kerrigan R.W."/>
            <person name="Challen M.P."/>
            <person name="Grigoriev I.V."/>
            <person name="Martin F."/>
        </authorList>
    </citation>
    <scope>NUCLEOTIDE SEQUENCE [LARGE SCALE GENOMIC DNA]</scope>
    <source>
        <strain evidence="3">JB137-S8 / ATCC MYA-4627 / FGSC 10392</strain>
    </source>
</reference>
<feature type="compositionally biased region" description="Polar residues" evidence="1">
    <location>
        <begin position="256"/>
        <end position="265"/>
    </location>
</feature>
<dbReference type="GeneID" id="18826772"/>
<sequence>MISSQSQQSRLSENATIVDSVVERHIAMGADNTTSSTTDAAMSNNAVSHGTIDREFITAAPTVSLDLTVPLVERSDRKQNGSKIDLDTLLKEDNMTFEAAVAKMSSNVVDTPPVTAVPAEPTVYLEDVHRCTIDVTDANLQDELLQNNYPRLPPLSQGQLRSWSDRPGAGTTRFSGWSTMCPHLEFKRAVNAIRFDVDGRCKSISGAAHGQEWERMAAVFCMIMGESVLNAQVVGSELHFSTKLVAGSKSNTASSKIMVNTSPSPASLPMTRNMPSPNVKKLNGRSSKFVRSVLEASDTVPVFDARDHTSTFKFEASSLSQLEATLLLYTEEVPLGSLAVVAYTATYFVKGGNRAWSLSVNVQWIIILGSPM</sequence>
<keyword evidence="3" id="KW-1185">Reference proteome</keyword>
<dbReference type="KEGG" id="abp:AGABI1DRAFT128212"/>
<proteinExistence type="predicted"/>
<dbReference type="eggNOG" id="ENOG502RBT0">
    <property type="taxonomic scope" value="Eukaryota"/>
</dbReference>
<dbReference type="EMBL" id="JH971389">
    <property type="protein sequence ID" value="EKM80534.1"/>
    <property type="molecule type" value="Genomic_DNA"/>
</dbReference>
<dbReference type="OrthoDB" id="3067694at2759"/>
<name>K5W159_AGABU</name>
<dbReference type="RefSeq" id="XP_007329647.1">
    <property type="nucleotide sequence ID" value="XM_007329585.1"/>
</dbReference>
<dbReference type="InParanoid" id="K5W159"/>
<dbReference type="Proteomes" id="UP000008493">
    <property type="component" value="Unassembled WGS sequence"/>
</dbReference>
<protein>
    <submittedName>
        <fullName evidence="2">Uncharacterized protein</fullName>
    </submittedName>
</protein>
<organism evidence="2 3">
    <name type="scientific">Agaricus bisporus var. burnettii (strain JB137-S8 / ATCC MYA-4627 / FGSC 10392)</name>
    <name type="common">White button mushroom</name>
    <dbReference type="NCBI Taxonomy" id="597362"/>
    <lineage>
        <taxon>Eukaryota</taxon>
        <taxon>Fungi</taxon>
        <taxon>Dikarya</taxon>
        <taxon>Basidiomycota</taxon>
        <taxon>Agaricomycotina</taxon>
        <taxon>Agaricomycetes</taxon>
        <taxon>Agaricomycetidae</taxon>
        <taxon>Agaricales</taxon>
        <taxon>Agaricineae</taxon>
        <taxon>Agaricaceae</taxon>
        <taxon>Agaricus</taxon>
    </lineage>
</organism>
<evidence type="ECO:0000256" key="1">
    <source>
        <dbReference type="SAM" id="MobiDB-lite"/>
    </source>
</evidence>
<evidence type="ECO:0000313" key="3">
    <source>
        <dbReference type="Proteomes" id="UP000008493"/>
    </source>
</evidence>
<dbReference type="STRING" id="597362.K5W159"/>
<dbReference type="AlphaFoldDB" id="K5W159"/>